<dbReference type="Proteomes" id="UP000007383">
    <property type="component" value="Chromosome"/>
</dbReference>
<dbReference type="GO" id="GO:0005737">
    <property type="term" value="C:cytoplasm"/>
    <property type="evidence" value="ECO:0007669"/>
    <property type="project" value="TreeGrafter"/>
</dbReference>
<dbReference type="NCBIfam" id="NF006003">
    <property type="entry name" value="PRK08133.1"/>
    <property type="match status" value="1"/>
</dbReference>
<dbReference type="GO" id="GO:0019346">
    <property type="term" value="P:transsulfuration"/>
    <property type="evidence" value="ECO:0007669"/>
    <property type="project" value="InterPro"/>
</dbReference>
<dbReference type="PIRSF" id="PIRSF001434">
    <property type="entry name" value="CGS"/>
    <property type="match status" value="1"/>
</dbReference>
<evidence type="ECO:0000313" key="8">
    <source>
        <dbReference type="Proteomes" id="UP000007383"/>
    </source>
</evidence>
<dbReference type="PANTHER" id="PTHR11808:SF80">
    <property type="entry name" value="CYSTATHIONINE GAMMA-LYASE"/>
    <property type="match status" value="1"/>
</dbReference>
<dbReference type="KEGG" id="sfc:Spiaf_2450"/>
<keyword evidence="8" id="KW-1185">Reference proteome</keyword>
<dbReference type="PATRIC" id="fig|889378.3.peg.2426"/>
<organism evidence="7 8">
    <name type="scientific">Spirochaeta africana (strain ATCC 700263 / DSM 8902 / Z-7692)</name>
    <dbReference type="NCBI Taxonomy" id="889378"/>
    <lineage>
        <taxon>Bacteria</taxon>
        <taxon>Pseudomonadati</taxon>
        <taxon>Spirochaetota</taxon>
        <taxon>Spirochaetia</taxon>
        <taxon>Spirochaetales</taxon>
        <taxon>Spirochaetaceae</taxon>
        <taxon>Spirochaeta</taxon>
    </lineage>
</organism>
<comment type="catalytic activity">
    <reaction evidence="3">
        <text>O-succinyl-L-homoserine + hydrogen sulfide = L-homocysteine + succinate</text>
        <dbReference type="Rhea" id="RHEA:27826"/>
        <dbReference type="ChEBI" id="CHEBI:29919"/>
        <dbReference type="ChEBI" id="CHEBI:30031"/>
        <dbReference type="ChEBI" id="CHEBI:57661"/>
        <dbReference type="ChEBI" id="CHEBI:58199"/>
    </reaction>
</comment>
<dbReference type="GO" id="GO:0071268">
    <property type="term" value="P:homocysteine biosynthetic process"/>
    <property type="evidence" value="ECO:0007669"/>
    <property type="project" value="InterPro"/>
</dbReference>
<gene>
    <name evidence="3" type="primary">metZ</name>
    <name evidence="7" type="ordered locus">Spiaf_2450</name>
</gene>
<dbReference type="HAMAP" id="MF_02056">
    <property type="entry name" value="MetZ"/>
    <property type="match status" value="1"/>
</dbReference>
<dbReference type="Pfam" id="PF01053">
    <property type="entry name" value="Cys_Met_Meta_PP"/>
    <property type="match status" value="1"/>
</dbReference>
<feature type="modified residue" description="N6-(pyridoxal phosphate)lysine" evidence="3 4">
    <location>
        <position position="241"/>
    </location>
</feature>
<dbReference type="Gene3D" id="3.90.1150.10">
    <property type="entry name" value="Aspartate Aminotransferase, domain 1"/>
    <property type="match status" value="1"/>
</dbReference>
<evidence type="ECO:0000256" key="3">
    <source>
        <dbReference type="HAMAP-Rule" id="MF_02056"/>
    </source>
</evidence>
<feature type="compositionally biased region" description="Basic and acidic residues" evidence="6">
    <location>
        <begin position="28"/>
        <end position="41"/>
    </location>
</feature>
<evidence type="ECO:0000256" key="1">
    <source>
        <dbReference type="ARBA" id="ARBA00001933"/>
    </source>
</evidence>
<name>H9ULT8_SPIAZ</name>
<comment type="cofactor">
    <cofactor evidence="1 3 5">
        <name>pyridoxal 5'-phosphate</name>
        <dbReference type="ChEBI" id="CHEBI:597326"/>
    </cofactor>
</comment>
<dbReference type="EC" id="2.5.1.-" evidence="3"/>
<evidence type="ECO:0000256" key="5">
    <source>
        <dbReference type="RuleBase" id="RU362118"/>
    </source>
</evidence>
<evidence type="ECO:0000256" key="6">
    <source>
        <dbReference type="SAM" id="MobiDB-lite"/>
    </source>
</evidence>
<dbReference type="InterPro" id="IPR054542">
    <property type="entry name" value="Cys_met_metab_PP"/>
</dbReference>
<evidence type="ECO:0000256" key="4">
    <source>
        <dbReference type="PIRSR" id="PIRSR001434-2"/>
    </source>
</evidence>
<dbReference type="UniPathway" id="UPA00051">
    <property type="reaction ID" value="UER00449"/>
</dbReference>
<keyword evidence="3" id="KW-0486">Methionine biosynthesis</keyword>
<keyword evidence="3" id="KW-0028">Amino-acid biosynthesis</keyword>
<dbReference type="InterPro" id="IPR015421">
    <property type="entry name" value="PyrdxlP-dep_Trfase_major"/>
</dbReference>
<evidence type="ECO:0000313" key="7">
    <source>
        <dbReference type="EMBL" id="AFG38481.1"/>
    </source>
</evidence>
<comment type="similarity">
    <text evidence="3">Belongs to the trans-sulfuration enzymes family. MetZ subfamily.</text>
</comment>
<protein>
    <recommendedName>
        <fullName evidence="3">O-succinylhomoserine sulfhydrylase</fullName>
        <shortName evidence="3">OSH sulfhydrylase</shortName>
        <shortName evidence="3">OSHS sulfhydrylase</shortName>
        <ecNumber evidence="3">2.5.1.-</ecNumber>
    </recommendedName>
</protein>
<dbReference type="SUPFAM" id="SSF53383">
    <property type="entry name" value="PLP-dependent transferases"/>
    <property type="match status" value="1"/>
</dbReference>
<dbReference type="EMBL" id="CP003282">
    <property type="protein sequence ID" value="AFG38481.1"/>
    <property type="molecule type" value="Genomic_DNA"/>
</dbReference>
<dbReference type="Gene3D" id="3.40.640.10">
    <property type="entry name" value="Type I PLP-dependent aspartate aminotransferase-like (Major domain)"/>
    <property type="match status" value="1"/>
</dbReference>
<keyword evidence="3 7" id="KW-0808">Transferase</keyword>
<dbReference type="FunFam" id="3.40.640.10:FF:000046">
    <property type="entry name" value="Cystathionine gamma-lyase"/>
    <property type="match status" value="1"/>
</dbReference>
<accession>H9ULT8</accession>
<dbReference type="eggNOG" id="COG0626">
    <property type="taxonomic scope" value="Bacteria"/>
</dbReference>
<dbReference type="CDD" id="cd00614">
    <property type="entry name" value="CGS_like"/>
    <property type="match status" value="1"/>
</dbReference>
<dbReference type="OrthoDB" id="9780685at2"/>
<dbReference type="GO" id="GO:0071266">
    <property type="term" value="P:'de novo' L-methionine biosynthetic process"/>
    <property type="evidence" value="ECO:0007669"/>
    <property type="project" value="UniProtKB-UniRule"/>
</dbReference>
<dbReference type="GO" id="GO:0030170">
    <property type="term" value="F:pyridoxal phosphate binding"/>
    <property type="evidence" value="ECO:0007669"/>
    <property type="project" value="UniProtKB-UniRule"/>
</dbReference>
<sequence length="423" mass="44731">MQKSASDGFRRSGAGDSGATERPVNAGDRLDERPDADTRRFQTDAIRTQAARSGYNEHSVPVYMTSGFMFESAEHAQALFAGEADGTIYSRYANPNTDELVQKLCRLEGTDAGIVTASGMAAVFASLAAFLSAGDHVVASRALFGSSLQVLGKILPRWGITVDFVGGHDPAAFAAALRPGTRLVLIESPSNPGLELFDIAAIAEVAHAGGARLIVDNCFATPYLQQPARLGADIVVHSATKFIDGQGRSLGGAVLGPAELIEEVVFFARHTGPSLSPFNAWILSKSLETLAVRMDRHCDNSLQLAQSLEGRPGIARVLYPGLPSHPQHALAQQQMYAGGGIVTLEIAGGIQGATRFINRLQMISRSANLGDTRTIATHPATTTHSKLTDEERAAVGITPGLVRIAVGLEDIRDIIGDVEQALG</sequence>
<feature type="region of interest" description="Disordered" evidence="6">
    <location>
        <begin position="1"/>
        <end position="41"/>
    </location>
</feature>
<dbReference type="GO" id="GO:0016846">
    <property type="term" value="F:carbon-sulfur lyase activity"/>
    <property type="evidence" value="ECO:0007669"/>
    <property type="project" value="TreeGrafter"/>
</dbReference>
<comment type="subunit">
    <text evidence="3">Homotetramer.</text>
</comment>
<dbReference type="NCBIfam" id="TIGR01325">
    <property type="entry name" value="O_suc_HS_sulf"/>
    <property type="match status" value="1"/>
</dbReference>
<dbReference type="PANTHER" id="PTHR11808">
    <property type="entry name" value="TRANS-SULFURATION ENZYME FAMILY MEMBER"/>
    <property type="match status" value="1"/>
</dbReference>
<evidence type="ECO:0000256" key="2">
    <source>
        <dbReference type="ARBA" id="ARBA00022898"/>
    </source>
</evidence>
<reference evidence="8" key="1">
    <citation type="journal article" date="2013" name="Stand. Genomic Sci.">
        <title>Complete genome sequence of the halophilic bacterium Spirochaeta africana type strain (Z-7692(T)) from the alkaline Lake Magadi in the East African Rift.</title>
        <authorList>
            <person name="Liolos K."/>
            <person name="Abt B."/>
            <person name="Scheuner C."/>
            <person name="Teshima H."/>
            <person name="Held B."/>
            <person name="Lapidus A."/>
            <person name="Nolan M."/>
            <person name="Lucas S."/>
            <person name="Deshpande S."/>
            <person name="Cheng J.F."/>
            <person name="Tapia R."/>
            <person name="Goodwin L.A."/>
            <person name="Pitluck S."/>
            <person name="Pagani I."/>
            <person name="Ivanova N."/>
            <person name="Mavromatis K."/>
            <person name="Mikhailova N."/>
            <person name="Huntemann M."/>
            <person name="Pati A."/>
            <person name="Chen A."/>
            <person name="Palaniappan K."/>
            <person name="Land M."/>
            <person name="Rohde M."/>
            <person name="Tindall B.J."/>
            <person name="Detter J.C."/>
            <person name="Goker M."/>
            <person name="Bristow J."/>
            <person name="Eisen J.A."/>
            <person name="Markowitz V."/>
            <person name="Hugenholtz P."/>
            <person name="Woyke T."/>
            <person name="Klenk H.P."/>
            <person name="Kyrpides N.C."/>
        </authorList>
    </citation>
    <scope>NUCLEOTIDE SEQUENCE</scope>
    <source>
        <strain evidence="8">ATCC 700263 / DSM 8902 / Z-7692</strain>
    </source>
</reference>
<dbReference type="PROSITE" id="PS00868">
    <property type="entry name" value="CYS_MET_METAB_PP"/>
    <property type="match status" value="1"/>
</dbReference>
<proteinExistence type="inferred from homology"/>
<dbReference type="HOGENOM" id="CLU_018986_2_0_12"/>
<dbReference type="InterPro" id="IPR006234">
    <property type="entry name" value="O-succ-hSer_sulfhydrylase"/>
</dbReference>
<dbReference type="InterPro" id="IPR015424">
    <property type="entry name" value="PyrdxlP-dep_Trfase"/>
</dbReference>
<dbReference type="STRING" id="889378.Spiaf_2450"/>
<dbReference type="RefSeq" id="WP_014456463.1">
    <property type="nucleotide sequence ID" value="NC_017098.1"/>
</dbReference>
<comment type="pathway">
    <text evidence="3">Amino-acid biosynthesis; L-methionine biosynthesis via de novo pathway; L-homocysteine from O-succinyl-L-homoserine: step 1/1.</text>
</comment>
<dbReference type="InterPro" id="IPR000277">
    <property type="entry name" value="Cys/Met-Metab_PyrdxlP-dep_enz"/>
</dbReference>
<keyword evidence="2 3" id="KW-0663">Pyridoxal phosphate</keyword>
<dbReference type="GO" id="GO:0016765">
    <property type="term" value="F:transferase activity, transferring alkyl or aryl (other than methyl) groups"/>
    <property type="evidence" value="ECO:0007669"/>
    <property type="project" value="UniProtKB-UniRule"/>
</dbReference>
<dbReference type="InterPro" id="IPR015422">
    <property type="entry name" value="PyrdxlP-dep_Trfase_small"/>
</dbReference>
<dbReference type="AlphaFoldDB" id="H9ULT8"/>
<comment type="function">
    <text evidence="3">Catalyzes the formation of L-homocysteine from O-succinyl-L-homoserine (OSHS) and hydrogen sulfide.</text>
</comment>